<evidence type="ECO:0000313" key="2">
    <source>
        <dbReference type="Proteomes" id="UP000183810"/>
    </source>
</evidence>
<dbReference type="AlphaFoldDB" id="A0A1J0VV92"/>
<dbReference type="EMBL" id="CP018082">
    <property type="protein sequence ID" value="APE35914.1"/>
    <property type="molecule type" value="Genomic_DNA"/>
</dbReference>
<reference evidence="1" key="1">
    <citation type="submission" date="2016-11" db="EMBL/GenBank/DDBJ databases">
        <authorList>
            <person name="Jaros S."/>
            <person name="Januszkiewicz K."/>
            <person name="Wedrychowicz H."/>
        </authorList>
    </citation>
    <scope>NUCLEOTIDE SEQUENCE [LARGE SCALE GENOMIC DNA]</scope>
    <source>
        <strain evidence="1">Y48</strain>
    </source>
</reference>
<organism evidence="1 2">
    <name type="scientific">Nocardia mangyaensis</name>
    <dbReference type="NCBI Taxonomy" id="2213200"/>
    <lineage>
        <taxon>Bacteria</taxon>
        <taxon>Bacillati</taxon>
        <taxon>Actinomycetota</taxon>
        <taxon>Actinomycetes</taxon>
        <taxon>Mycobacteriales</taxon>
        <taxon>Nocardiaceae</taxon>
        <taxon>Nocardia</taxon>
    </lineage>
</organism>
<sequence>MENDDMQPLVIVSAAGLPEAVIDRNRLRADGLIFGLQLAINANDADECDRIASDWVEGQHPQYVAAVHAEALRHIITAVVGPLLVALDKGGATPNARDLLTEALDDAVATFGSSQ</sequence>
<dbReference type="KEGG" id="nsl:BOX37_20415"/>
<proteinExistence type="predicted"/>
<gene>
    <name evidence="1" type="ORF">BOX37_20415</name>
</gene>
<accession>A0A1J0VV92</accession>
<keyword evidence="2" id="KW-1185">Reference proteome</keyword>
<dbReference type="RefSeq" id="WP_071929103.1">
    <property type="nucleotide sequence ID" value="NZ_CP018082.1"/>
</dbReference>
<protein>
    <submittedName>
        <fullName evidence="1">Uncharacterized protein</fullName>
    </submittedName>
</protein>
<dbReference type="Proteomes" id="UP000183810">
    <property type="component" value="Chromosome"/>
</dbReference>
<evidence type="ECO:0000313" key="1">
    <source>
        <dbReference type="EMBL" id="APE35914.1"/>
    </source>
</evidence>
<name>A0A1J0VV92_9NOCA</name>